<evidence type="ECO:0000259" key="14">
    <source>
        <dbReference type="Pfam" id="PF01113"/>
    </source>
</evidence>
<feature type="binding site" evidence="13">
    <location>
        <begin position="102"/>
        <end position="104"/>
    </location>
    <ligand>
        <name>NAD(+)</name>
        <dbReference type="ChEBI" id="CHEBI:57540"/>
    </ligand>
</feature>
<comment type="subcellular location">
    <subcellularLocation>
        <location evidence="13">Cytoplasm</location>
    </subcellularLocation>
</comment>
<dbReference type="RefSeq" id="WP_048202279.1">
    <property type="nucleotide sequence ID" value="NZ_CP009149.1"/>
</dbReference>
<feature type="binding site" evidence="13">
    <location>
        <position position="34"/>
    </location>
    <ligand>
        <name>NAD(+)</name>
        <dbReference type="ChEBI" id="CHEBI:57540"/>
    </ligand>
</feature>
<keyword evidence="4 13" id="KW-0521">NADP</keyword>
<feature type="binding site" evidence="13">
    <location>
        <begin position="8"/>
        <end position="13"/>
    </location>
    <ligand>
        <name>NAD(+)</name>
        <dbReference type="ChEBI" id="CHEBI:57540"/>
    </ligand>
</feature>
<evidence type="ECO:0000256" key="11">
    <source>
        <dbReference type="ARBA" id="ARBA00049080"/>
    </source>
</evidence>
<dbReference type="GO" id="GO:0008839">
    <property type="term" value="F:4-hydroxy-tetrahydrodipicolinate reductase"/>
    <property type="evidence" value="ECO:0007669"/>
    <property type="project" value="UniProtKB-UniRule"/>
</dbReference>
<comment type="caution">
    <text evidence="13">Lacks conserved residue(s) required for the propagation of feature annotation.</text>
</comment>
<dbReference type="InterPro" id="IPR022663">
    <property type="entry name" value="DapB_C"/>
</dbReference>
<evidence type="ECO:0000313" key="16">
    <source>
        <dbReference type="EMBL" id="AIJ06179.1"/>
    </source>
</evidence>
<keyword evidence="17" id="KW-1185">Reference proteome</keyword>
<evidence type="ECO:0000256" key="1">
    <source>
        <dbReference type="ARBA" id="ARBA00006642"/>
    </source>
</evidence>
<keyword evidence="7 13" id="KW-0520">NAD</keyword>
<gene>
    <name evidence="13" type="primary">dapB</name>
    <name evidence="16" type="ORF">JH146_1337</name>
</gene>
<feature type="active site" description="Proton donor/acceptor" evidence="13">
    <location>
        <position position="160"/>
    </location>
</feature>
<dbReference type="EC" id="1.17.1.8" evidence="10 13"/>
<dbReference type="Pfam" id="PF05173">
    <property type="entry name" value="DapB_C"/>
    <property type="match status" value="1"/>
</dbReference>
<feature type="active site" description="Proton donor" evidence="13">
    <location>
        <position position="164"/>
    </location>
</feature>
<dbReference type="InterPro" id="IPR023940">
    <property type="entry name" value="DHDPR_bac"/>
</dbReference>
<dbReference type="GO" id="GO:0005737">
    <property type="term" value="C:cytoplasm"/>
    <property type="evidence" value="ECO:0007669"/>
    <property type="project" value="UniProtKB-SubCell"/>
</dbReference>
<dbReference type="PIRSF" id="PIRSF000161">
    <property type="entry name" value="DHPR"/>
    <property type="match status" value="1"/>
</dbReference>
<dbReference type="SUPFAM" id="SSF55347">
    <property type="entry name" value="Glyceraldehyde-3-phosphate dehydrogenase-like, C-terminal domain"/>
    <property type="match status" value="1"/>
</dbReference>
<dbReference type="GO" id="GO:0050661">
    <property type="term" value="F:NADP binding"/>
    <property type="evidence" value="ECO:0007669"/>
    <property type="project" value="UniProtKB-UniRule"/>
</dbReference>
<dbReference type="GO" id="GO:0009089">
    <property type="term" value="P:lysine biosynthetic process via diaminopimelate"/>
    <property type="evidence" value="ECO:0007669"/>
    <property type="project" value="UniProtKB-UniRule"/>
</dbReference>
<organism evidence="16 17">
    <name type="scientific">Methanocaldococcus bathoardescens</name>
    <dbReference type="NCBI Taxonomy" id="1301915"/>
    <lineage>
        <taxon>Archaea</taxon>
        <taxon>Methanobacteriati</taxon>
        <taxon>Methanobacteriota</taxon>
        <taxon>Methanomada group</taxon>
        <taxon>Methanococci</taxon>
        <taxon>Methanococcales</taxon>
        <taxon>Methanocaldococcaceae</taxon>
        <taxon>Methanocaldococcus</taxon>
    </lineage>
</organism>
<dbReference type="PANTHER" id="PTHR20836">
    <property type="entry name" value="DIHYDRODIPICOLINATE REDUCTASE"/>
    <property type="match status" value="1"/>
</dbReference>
<feature type="domain" description="Dihydrodipicolinate reductase N-terminal" evidence="14">
    <location>
        <begin position="2"/>
        <end position="131"/>
    </location>
</feature>
<comment type="catalytic activity">
    <reaction evidence="11 13">
        <text>(S)-2,3,4,5-tetrahydrodipicolinate + NADP(+) + H2O = (2S,4S)-4-hydroxy-2,3,4,5-tetrahydrodipicolinate + NADPH + H(+)</text>
        <dbReference type="Rhea" id="RHEA:35331"/>
        <dbReference type="ChEBI" id="CHEBI:15377"/>
        <dbReference type="ChEBI" id="CHEBI:15378"/>
        <dbReference type="ChEBI" id="CHEBI:16845"/>
        <dbReference type="ChEBI" id="CHEBI:57783"/>
        <dbReference type="ChEBI" id="CHEBI:58349"/>
        <dbReference type="ChEBI" id="CHEBI:67139"/>
        <dbReference type="EC" id="1.17.1.8"/>
    </reaction>
</comment>
<evidence type="ECO:0000256" key="3">
    <source>
        <dbReference type="ARBA" id="ARBA00022605"/>
    </source>
</evidence>
<comment type="pathway">
    <text evidence="9 13">Amino-acid biosynthesis; L-lysine biosynthesis via DAP pathway; (S)-tetrahydrodipicolinate from L-aspartate: step 4/4.</text>
</comment>
<dbReference type="PANTHER" id="PTHR20836:SF0">
    <property type="entry name" value="4-HYDROXY-TETRAHYDRODIPICOLINATE REDUCTASE 1, CHLOROPLASTIC-RELATED"/>
    <property type="match status" value="1"/>
</dbReference>
<dbReference type="UniPathway" id="UPA00034">
    <property type="reaction ID" value="UER00018"/>
</dbReference>
<evidence type="ECO:0000313" key="17">
    <source>
        <dbReference type="Proteomes" id="UP000028781"/>
    </source>
</evidence>
<dbReference type="PROSITE" id="PS01298">
    <property type="entry name" value="DAPB"/>
    <property type="match status" value="1"/>
</dbReference>
<comment type="catalytic activity">
    <reaction evidence="12 13">
        <text>(S)-2,3,4,5-tetrahydrodipicolinate + NAD(+) + H2O = (2S,4S)-4-hydroxy-2,3,4,5-tetrahydrodipicolinate + NADH + H(+)</text>
        <dbReference type="Rhea" id="RHEA:35323"/>
        <dbReference type="ChEBI" id="CHEBI:15377"/>
        <dbReference type="ChEBI" id="CHEBI:15378"/>
        <dbReference type="ChEBI" id="CHEBI:16845"/>
        <dbReference type="ChEBI" id="CHEBI:57540"/>
        <dbReference type="ChEBI" id="CHEBI:57945"/>
        <dbReference type="ChEBI" id="CHEBI:67139"/>
        <dbReference type="EC" id="1.17.1.8"/>
    </reaction>
</comment>
<comment type="subunit">
    <text evidence="13">Homotetramer.</text>
</comment>
<evidence type="ECO:0000259" key="15">
    <source>
        <dbReference type="Pfam" id="PF05173"/>
    </source>
</evidence>
<dbReference type="InterPro" id="IPR022664">
    <property type="entry name" value="DapB_N_CS"/>
</dbReference>
<dbReference type="GO" id="GO:0019877">
    <property type="term" value="P:diaminopimelate biosynthetic process"/>
    <property type="evidence" value="ECO:0007669"/>
    <property type="project" value="UniProtKB-UniRule"/>
</dbReference>
<keyword evidence="3 13" id="KW-0028">Amino-acid biosynthesis</keyword>
<evidence type="ECO:0000256" key="9">
    <source>
        <dbReference type="ARBA" id="ARBA00037922"/>
    </source>
</evidence>
<dbReference type="SUPFAM" id="SSF51735">
    <property type="entry name" value="NAD(P)-binding Rossmann-fold domains"/>
    <property type="match status" value="1"/>
</dbReference>
<dbReference type="KEGG" id="mjh:JH146_1337"/>
<evidence type="ECO:0000256" key="12">
    <source>
        <dbReference type="ARBA" id="ARBA00049396"/>
    </source>
</evidence>
<evidence type="ECO:0000256" key="13">
    <source>
        <dbReference type="HAMAP-Rule" id="MF_00102"/>
    </source>
</evidence>
<feature type="domain" description="Dihydrodipicolinate reductase C-terminal" evidence="15">
    <location>
        <begin position="134"/>
        <end position="267"/>
    </location>
</feature>
<dbReference type="OrthoDB" id="195035at2157"/>
<evidence type="ECO:0000256" key="5">
    <source>
        <dbReference type="ARBA" id="ARBA00022915"/>
    </source>
</evidence>
<feature type="binding site" evidence="13">
    <location>
        <begin position="170"/>
        <end position="171"/>
    </location>
    <ligand>
        <name>(S)-2,3,4,5-tetrahydrodipicolinate</name>
        <dbReference type="ChEBI" id="CHEBI:16845"/>
    </ligand>
</feature>
<dbReference type="FunFam" id="3.30.360.10:FF:000004">
    <property type="entry name" value="4-hydroxy-tetrahydrodipicolinate reductase"/>
    <property type="match status" value="1"/>
</dbReference>
<keyword evidence="8 13" id="KW-0457">Lysine biosynthesis</keyword>
<dbReference type="CDD" id="cd02274">
    <property type="entry name" value="DHDPR_N"/>
    <property type="match status" value="1"/>
</dbReference>
<accession>A0A076LKM5</accession>
<protein>
    <recommendedName>
        <fullName evidence="10 13">4-hydroxy-tetrahydrodipicolinate reductase</fullName>
        <shortName evidence="13">HTPA reductase</shortName>
        <ecNumber evidence="10 13">1.17.1.8</ecNumber>
    </recommendedName>
</protein>
<evidence type="ECO:0000256" key="6">
    <source>
        <dbReference type="ARBA" id="ARBA00023002"/>
    </source>
</evidence>
<dbReference type="HOGENOM" id="CLU_047479_2_1_2"/>
<keyword evidence="6 13" id="KW-0560">Oxidoreductase</keyword>
<feature type="binding site" evidence="13">
    <location>
        <position position="161"/>
    </location>
    <ligand>
        <name>(S)-2,3,4,5-tetrahydrodipicolinate</name>
        <dbReference type="ChEBI" id="CHEBI:16845"/>
    </ligand>
</feature>
<evidence type="ECO:0000256" key="4">
    <source>
        <dbReference type="ARBA" id="ARBA00022857"/>
    </source>
</evidence>
<dbReference type="EMBL" id="CP009149">
    <property type="protein sequence ID" value="AIJ06179.1"/>
    <property type="molecule type" value="Genomic_DNA"/>
</dbReference>
<sequence length="274" mass="29883">MIKVAVTGALGRMGSNIIKTICQQEDMEVVCAFEVPNHPKKGEDVGELIGIGKIGVPLSTADELDKVLKETKPDVLVDFTIAHACVENVKIAAKNGVNLVIGTTGFTEEQKTEIEKAIKENKVAAVISQNFAIGVNIFFKTLEFLAKKLGDYDIEIVEMHHRHKKDAPSGTALRAAEIIKANRSVDSVFVFGRKGMTGERKKEEIGIHALRGGDVVGDHTVIFAGDGERIEITHRASSRQAFVNGVILAIRFVADKKEGIYNTFDVLGLNEIKF</sequence>
<comment type="function">
    <text evidence="13">Catalyzes the conversion of 4-hydroxy-tetrahydrodipicolinate (HTPA) to tetrahydrodipicolinate.</text>
</comment>
<dbReference type="Gene3D" id="3.40.50.720">
    <property type="entry name" value="NAD(P)-binding Rossmann-like Domain"/>
    <property type="match status" value="1"/>
</dbReference>
<keyword evidence="5 13" id="KW-0220">Diaminopimelate biosynthesis</keyword>
<dbReference type="Pfam" id="PF01113">
    <property type="entry name" value="DapB_N"/>
    <property type="match status" value="1"/>
</dbReference>
<dbReference type="Gene3D" id="3.30.360.10">
    <property type="entry name" value="Dihydrodipicolinate Reductase, domain 2"/>
    <property type="match status" value="1"/>
</dbReference>
<dbReference type="HAMAP" id="MF_00102">
    <property type="entry name" value="DapB"/>
    <property type="match status" value="1"/>
</dbReference>
<evidence type="ECO:0000256" key="2">
    <source>
        <dbReference type="ARBA" id="ARBA00022490"/>
    </source>
</evidence>
<name>A0A076LKM5_9EURY</name>
<dbReference type="InterPro" id="IPR036291">
    <property type="entry name" value="NAD(P)-bd_dom_sf"/>
</dbReference>
<evidence type="ECO:0000256" key="8">
    <source>
        <dbReference type="ARBA" id="ARBA00023154"/>
    </source>
</evidence>
<reference evidence="16 17" key="1">
    <citation type="journal article" date="2015" name="Int. J. Syst. Evol. Microbiol.">
        <title>M ethanocaldococcus bathoardescens sp. nov., a hyperthermophilic methanogen isolated from a volcanically active deep-sea hydrothermal vent.</title>
        <authorList>
            <person name="Stewart L.C."/>
            <person name="Jung J.H."/>
            <person name="Kim Y.T."/>
            <person name="Kwon S.W."/>
            <person name="Park C.S."/>
            <person name="Holden J.F."/>
        </authorList>
    </citation>
    <scope>NUCLEOTIDE SEQUENCE [LARGE SCALE GENOMIC DNA]</scope>
    <source>
        <strain evidence="16 17">JH146</strain>
    </source>
</reference>
<feature type="binding site" evidence="13">
    <location>
        <begin position="128"/>
        <end position="131"/>
    </location>
    <ligand>
        <name>NAD(+)</name>
        <dbReference type="ChEBI" id="CHEBI:57540"/>
    </ligand>
</feature>
<comment type="caution">
    <text evidence="13">Was originally thought to be a dihydrodipicolinate reductase (DHDPR), catalyzing the conversion of dihydrodipicolinate to tetrahydrodipicolinate. However, it was shown in E.coli that the substrate of the enzymatic reaction is not dihydrodipicolinate (DHDP) but in fact (2S,4S)-4-hydroxy-2,3,4,5-tetrahydrodipicolinic acid (HTPA), the product released by the DapA-catalyzed reaction.</text>
</comment>
<dbReference type="NCBIfam" id="TIGR00036">
    <property type="entry name" value="dapB"/>
    <property type="match status" value="1"/>
</dbReference>
<dbReference type="InterPro" id="IPR000846">
    <property type="entry name" value="DapB_N"/>
</dbReference>
<dbReference type="STRING" id="1301915.JH146_1337"/>
<dbReference type="GO" id="GO:0016726">
    <property type="term" value="F:oxidoreductase activity, acting on CH or CH2 groups, NAD or NADP as acceptor"/>
    <property type="evidence" value="ECO:0007669"/>
    <property type="project" value="UniProtKB-UniRule"/>
</dbReference>
<comment type="similarity">
    <text evidence="1 13">Belongs to the DapB family.</text>
</comment>
<keyword evidence="2 13" id="KW-0963">Cytoplasm</keyword>
<dbReference type="AlphaFoldDB" id="A0A076LKM5"/>
<evidence type="ECO:0000256" key="10">
    <source>
        <dbReference type="ARBA" id="ARBA00038983"/>
    </source>
</evidence>
<dbReference type="GeneID" id="24891965"/>
<dbReference type="Proteomes" id="UP000028781">
    <property type="component" value="Chromosome"/>
</dbReference>
<evidence type="ECO:0000256" key="7">
    <source>
        <dbReference type="ARBA" id="ARBA00023027"/>
    </source>
</evidence>
<dbReference type="GO" id="GO:0051287">
    <property type="term" value="F:NAD binding"/>
    <property type="evidence" value="ECO:0007669"/>
    <property type="project" value="UniProtKB-UniRule"/>
</dbReference>
<proteinExistence type="inferred from homology"/>